<gene>
    <name evidence="1" type="ORF">DPEC_G00106960</name>
</gene>
<feature type="non-terminal residue" evidence="1">
    <location>
        <position position="89"/>
    </location>
</feature>
<proteinExistence type="predicted"/>
<evidence type="ECO:0000313" key="2">
    <source>
        <dbReference type="Proteomes" id="UP001157502"/>
    </source>
</evidence>
<evidence type="ECO:0000313" key="1">
    <source>
        <dbReference type="EMBL" id="KAJ8008639.1"/>
    </source>
</evidence>
<protein>
    <submittedName>
        <fullName evidence="1">Uncharacterized protein</fullName>
    </submittedName>
</protein>
<accession>A0ACC2GXY4</accession>
<reference evidence="1" key="1">
    <citation type="submission" date="2021-05" db="EMBL/GenBank/DDBJ databases">
        <authorList>
            <person name="Pan Q."/>
            <person name="Jouanno E."/>
            <person name="Zahm M."/>
            <person name="Klopp C."/>
            <person name="Cabau C."/>
            <person name="Louis A."/>
            <person name="Berthelot C."/>
            <person name="Parey E."/>
            <person name="Roest Crollius H."/>
            <person name="Montfort J."/>
            <person name="Robinson-Rechavi M."/>
            <person name="Bouchez O."/>
            <person name="Lampietro C."/>
            <person name="Lopez Roques C."/>
            <person name="Donnadieu C."/>
            <person name="Postlethwait J."/>
            <person name="Bobe J."/>
            <person name="Dillon D."/>
            <person name="Chandos A."/>
            <person name="von Hippel F."/>
            <person name="Guiguen Y."/>
        </authorList>
    </citation>
    <scope>NUCLEOTIDE SEQUENCE</scope>
    <source>
        <strain evidence="1">YG-Jan2019</strain>
    </source>
</reference>
<organism evidence="1 2">
    <name type="scientific">Dallia pectoralis</name>
    <name type="common">Alaska blackfish</name>
    <dbReference type="NCBI Taxonomy" id="75939"/>
    <lineage>
        <taxon>Eukaryota</taxon>
        <taxon>Metazoa</taxon>
        <taxon>Chordata</taxon>
        <taxon>Craniata</taxon>
        <taxon>Vertebrata</taxon>
        <taxon>Euteleostomi</taxon>
        <taxon>Actinopterygii</taxon>
        <taxon>Neopterygii</taxon>
        <taxon>Teleostei</taxon>
        <taxon>Protacanthopterygii</taxon>
        <taxon>Esociformes</taxon>
        <taxon>Umbridae</taxon>
        <taxon>Dallia</taxon>
    </lineage>
</organism>
<dbReference type="Proteomes" id="UP001157502">
    <property type="component" value="Chromosome 8"/>
</dbReference>
<sequence>MKPSTEPLPGDSLTPFPAPETPGCCLHHLVLTYCELHYIVYSSLFLQRSISSTLFLSMPPSPSHLQQMFSPSRKIYGLILLASRCSLCR</sequence>
<keyword evidence="2" id="KW-1185">Reference proteome</keyword>
<comment type="caution">
    <text evidence="1">The sequence shown here is derived from an EMBL/GenBank/DDBJ whole genome shotgun (WGS) entry which is preliminary data.</text>
</comment>
<name>A0ACC2GXY4_DALPE</name>
<dbReference type="EMBL" id="CM055735">
    <property type="protein sequence ID" value="KAJ8008639.1"/>
    <property type="molecule type" value="Genomic_DNA"/>
</dbReference>